<evidence type="ECO:0000256" key="1">
    <source>
        <dbReference type="SAM" id="MobiDB-lite"/>
    </source>
</evidence>
<organism evidence="4 6">
    <name type="scientific">Agrobacterium vitis</name>
    <name type="common">Rhizobium vitis</name>
    <dbReference type="NCBI Taxonomy" id="373"/>
    <lineage>
        <taxon>Bacteria</taxon>
        <taxon>Pseudomonadati</taxon>
        <taxon>Pseudomonadota</taxon>
        <taxon>Alphaproteobacteria</taxon>
        <taxon>Hyphomicrobiales</taxon>
        <taxon>Rhizobiaceae</taxon>
        <taxon>Rhizobium/Agrobacterium group</taxon>
        <taxon>Agrobacterium</taxon>
    </lineage>
</organism>
<evidence type="ECO:0000313" key="4">
    <source>
        <dbReference type="EMBL" id="MUP12546.1"/>
    </source>
</evidence>
<dbReference type="Gene3D" id="3.40.630.90">
    <property type="match status" value="1"/>
</dbReference>
<evidence type="ECO:0000313" key="3">
    <source>
        <dbReference type="EMBL" id="MUO44427.1"/>
    </source>
</evidence>
<dbReference type="PROSITE" id="PS51186">
    <property type="entry name" value="GNAT"/>
    <property type="match status" value="1"/>
</dbReference>
<dbReference type="InterPro" id="IPR000182">
    <property type="entry name" value="GNAT_dom"/>
</dbReference>
<feature type="domain" description="N-acetyltransferase" evidence="2">
    <location>
        <begin position="14"/>
        <end position="147"/>
    </location>
</feature>
<comment type="caution">
    <text evidence="4">The sequence shown here is derived from an EMBL/GenBank/DDBJ whole genome shotgun (WGS) entry which is preliminary data.</text>
</comment>
<dbReference type="RefSeq" id="WP_012654148.1">
    <property type="nucleotide sequence ID" value="NZ_MBFA02000018.1"/>
</dbReference>
<feature type="region of interest" description="Disordered" evidence="1">
    <location>
        <begin position="280"/>
        <end position="301"/>
    </location>
</feature>
<dbReference type="InterPro" id="IPR052729">
    <property type="entry name" value="Acyl/Acetyltrans_Enzymes"/>
</dbReference>
<feature type="compositionally biased region" description="Basic and acidic residues" evidence="1">
    <location>
        <begin position="285"/>
        <end position="299"/>
    </location>
</feature>
<dbReference type="InterPro" id="IPR041496">
    <property type="entry name" value="YitH/HolE_GNAT"/>
</dbReference>
<dbReference type="AlphaFoldDB" id="A0ABD6HDS3"/>
<proteinExistence type="predicted"/>
<dbReference type="Gene3D" id="3.40.630.30">
    <property type="match status" value="1"/>
</dbReference>
<dbReference type="Proteomes" id="UP000179454">
    <property type="component" value="Unassembled WGS sequence"/>
</dbReference>
<keyword evidence="5" id="KW-1185">Reference proteome</keyword>
<dbReference type="Proteomes" id="UP000179536">
    <property type="component" value="Unassembled WGS sequence"/>
</dbReference>
<sequence length="312" mass="33933">MTVKTSIQVESFELTLTDIHDVGIDRLHGLSVAVGWPHRTEDWAFLLANGQGVAAIDPIDRVLGSAMWFPMDENFATIGMVITSPRLQTQGTGRWLMEHILASIPFARLGLNSTRAARRLYRSIGFAIEAPVFQCQGEARLSEARLPPETTKPPDGAQLRAITPEDLPDVAALDEIAFGANRQRWLANLLPLSEGVALLRAGKIVAFALSRPFGRGHVIGPVVAASDEDAIAVTRPHVARHQGRFLRLDTRHSSGAFAEFLLESGLSLFDTVTTMSLRAPWPVGPKRERDTDGKGHSEPHAITYGLASQALG</sequence>
<gene>
    <name evidence="4" type="ORF">BBK91_022040</name>
    <name evidence="3" type="ORF">BBL17_021850</name>
</gene>
<dbReference type="PANTHER" id="PTHR47237:SF2">
    <property type="entry name" value="BLL4206 PROTEIN"/>
    <property type="match status" value="1"/>
</dbReference>
<accession>A0ABD6HDS3</accession>
<evidence type="ECO:0000313" key="5">
    <source>
        <dbReference type="Proteomes" id="UP000179454"/>
    </source>
</evidence>
<protein>
    <submittedName>
        <fullName evidence="4">GNAT family N-acetyltransferase</fullName>
    </submittedName>
</protein>
<dbReference type="Pfam" id="PF18014">
    <property type="entry name" value="Acetyltransf_18"/>
    <property type="match status" value="1"/>
</dbReference>
<dbReference type="EMBL" id="MBFE02000019">
    <property type="protein sequence ID" value="MUO44427.1"/>
    <property type="molecule type" value="Genomic_DNA"/>
</dbReference>
<reference evidence="5 6" key="1">
    <citation type="submission" date="2019-11" db="EMBL/GenBank/DDBJ databases">
        <title>Whole-genome sequencing of Allorhizobium vitis.</title>
        <authorList>
            <person name="Gan H.M."/>
            <person name="Savka M.A."/>
        </authorList>
    </citation>
    <scope>NUCLEOTIDE SEQUENCE [LARGE SCALE GENOMIC DNA]</scope>
    <source>
        <strain evidence="4 6">RF2/1</strain>
        <strain evidence="3 5">T1/7</strain>
    </source>
</reference>
<dbReference type="EMBL" id="MBFA02000018">
    <property type="protein sequence ID" value="MUP12546.1"/>
    <property type="molecule type" value="Genomic_DNA"/>
</dbReference>
<dbReference type="Pfam" id="PF13508">
    <property type="entry name" value="Acetyltransf_7"/>
    <property type="match status" value="1"/>
</dbReference>
<dbReference type="PANTHER" id="PTHR47237">
    <property type="entry name" value="SLL0310 PROTEIN"/>
    <property type="match status" value="1"/>
</dbReference>
<dbReference type="SUPFAM" id="SSF55729">
    <property type="entry name" value="Acyl-CoA N-acyltransferases (Nat)"/>
    <property type="match status" value="1"/>
</dbReference>
<dbReference type="InterPro" id="IPR016181">
    <property type="entry name" value="Acyl_CoA_acyltransferase"/>
</dbReference>
<name>A0ABD6HDS3_AGRVI</name>
<evidence type="ECO:0000259" key="2">
    <source>
        <dbReference type="PROSITE" id="PS51186"/>
    </source>
</evidence>
<evidence type="ECO:0000313" key="6">
    <source>
        <dbReference type="Proteomes" id="UP000179536"/>
    </source>
</evidence>